<dbReference type="Proteomes" id="UP001566331">
    <property type="component" value="Unassembled WGS sequence"/>
</dbReference>
<accession>A0ABV4HT73</accession>
<protein>
    <recommendedName>
        <fullName evidence="3">TonB C-terminal domain-containing protein</fullName>
    </recommendedName>
</protein>
<reference evidence="1 2" key="1">
    <citation type="submission" date="2024-07" db="EMBL/GenBank/DDBJ databases">
        <title>Luteimonas salilacus sp. nov., isolated from the shore soil of Salt Lake in Tibet of China.</title>
        <authorList>
            <person name="Zhang X."/>
            <person name="Li A."/>
        </authorList>
    </citation>
    <scope>NUCLEOTIDE SEQUENCE [LARGE SCALE GENOMIC DNA]</scope>
    <source>
        <strain evidence="1 2">B3-2-R+30</strain>
    </source>
</reference>
<comment type="caution">
    <text evidence="1">The sequence shown here is derived from an EMBL/GenBank/DDBJ whole genome shotgun (WGS) entry which is preliminary data.</text>
</comment>
<evidence type="ECO:0000313" key="2">
    <source>
        <dbReference type="Proteomes" id="UP001566331"/>
    </source>
</evidence>
<gene>
    <name evidence="1" type="ORF">AB6713_15140</name>
</gene>
<evidence type="ECO:0000313" key="1">
    <source>
        <dbReference type="EMBL" id="MEZ0475935.1"/>
    </source>
</evidence>
<name>A0ABV4HT73_9GAMM</name>
<proteinExistence type="predicted"/>
<organism evidence="1 2">
    <name type="scientific">Luteimonas salinilitoris</name>
    <dbReference type="NCBI Taxonomy" id="3237697"/>
    <lineage>
        <taxon>Bacteria</taxon>
        <taxon>Pseudomonadati</taxon>
        <taxon>Pseudomonadota</taxon>
        <taxon>Gammaproteobacteria</taxon>
        <taxon>Lysobacterales</taxon>
        <taxon>Lysobacteraceae</taxon>
        <taxon>Luteimonas</taxon>
    </lineage>
</organism>
<evidence type="ECO:0008006" key="3">
    <source>
        <dbReference type="Google" id="ProtNLM"/>
    </source>
</evidence>
<dbReference type="EMBL" id="JBFWIC010000024">
    <property type="protein sequence ID" value="MEZ0475935.1"/>
    <property type="molecule type" value="Genomic_DNA"/>
</dbReference>
<sequence>MQEPGRSDRMACNISTGRTSIGDSGRVAKDRWHRFSAIFLFVAAAVGYGCATAPVSEAPPANSGDVGVSLLLPPPGATHLELASTQRFVYPNLIDPVAMPEYPPRLLPSRLPPVTICVEVDIGEDGGVFAVRQRVDEACPQDTSPQHAEFSASAIRAVQGWSYEPAYLCQAPEGFAGDDPCLADGMVERATPLRLSYAFRFSQHDGEALVERVD</sequence>
<dbReference type="RefSeq" id="WP_370565471.1">
    <property type="nucleotide sequence ID" value="NZ_JBFWIB010000017.1"/>
</dbReference>
<keyword evidence="2" id="KW-1185">Reference proteome</keyword>